<sequence length="559" mass="59932">MLRGCILLPILKAVGSFVDTVASVIERLVILNIVSVYKLLEAVITIVAAVLSERGYTPSGEVTFDTNITLPMKNTEDFGYAYYLAGTGPLSGVGYSKGDHSVSGNLTAYCVGCRIGGNGFFKYQSKFRFTFSKGFTNAEVELVNGRLDFSAGIGILFDLTLSGTLAEKKFPTIPLSPLTIPGVITVGPLIQVTAGIAYQLNAKGKFLARNNIGWSEMTAKIDMLNGANSFIGEWKPTTPVPVVSLELEGSASIGPFVAAGLKFGVDILNGKLTVAAGLEVKASLPVGISASIQAGTGMDTQFVGCQGFNVTLKTKIEIYVLLELGSCTNQGSCTKQYNLTEPIELPIVDECIQYELPLHRTITVTALTGTQDFNSKDYSMNKLVPDVPPPILDAYHPGQVNRLVTAQYEGGKTLQLIWLPVPNDNIYALPPLDKAEDARYVINRLFIGSSNVSDTKATAGSYDNRVFYYDSESSVRSVKPAAGPMGFSGSIGSYVPLRLASAEFVPVGAKVVALRMDTDDNANGPPFVGIVGTSTRKTTIEKYIYPVVCFYKSSKRPAQ</sequence>
<dbReference type="EMBL" id="JARJCN010000017">
    <property type="protein sequence ID" value="KAJ7092976.1"/>
    <property type="molecule type" value="Genomic_DNA"/>
</dbReference>
<dbReference type="InterPro" id="IPR055647">
    <property type="entry name" value="DUF7223"/>
</dbReference>
<organism evidence="2 3">
    <name type="scientific">Mycena belliarum</name>
    <dbReference type="NCBI Taxonomy" id="1033014"/>
    <lineage>
        <taxon>Eukaryota</taxon>
        <taxon>Fungi</taxon>
        <taxon>Dikarya</taxon>
        <taxon>Basidiomycota</taxon>
        <taxon>Agaricomycotina</taxon>
        <taxon>Agaricomycetes</taxon>
        <taxon>Agaricomycetidae</taxon>
        <taxon>Agaricales</taxon>
        <taxon>Marasmiineae</taxon>
        <taxon>Mycenaceae</taxon>
        <taxon>Mycena</taxon>
    </lineage>
</organism>
<accession>A0AAD6U6T9</accession>
<name>A0AAD6U6T9_9AGAR</name>
<dbReference type="Proteomes" id="UP001222325">
    <property type="component" value="Unassembled WGS sequence"/>
</dbReference>
<keyword evidence="3" id="KW-1185">Reference proteome</keyword>
<dbReference type="Pfam" id="PF23865">
    <property type="entry name" value="DUF7223"/>
    <property type="match status" value="1"/>
</dbReference>
<comment type="caution">
    <text evidence="2">The sequence shown here is derived from an EMBL/GenBank/DDBJ whole genome shotgun (WGS) entry which is preliminary data.</text>
</comment>
<evidence type="ECO:0000313" key="2">
    <source>
        <dbReference type="EMBL" id="KAJ7092976.1"/>
    </source>
</evidence>
<feature type="domain" description="DUF7223" evidence="1">
    <location>
        <begin position="133"/>
        <end position="352"/>
    </location>
</feature>
<reference evidence="2" key="1">
    <citation type="submission" date="2023-03" db="EMBL/GenBank/DDBJ databases">
        <title>Massive genome expansion in bonnet fungi (Mycena s.s.) driven by repeated elements and novel gene families across ecological guilds.</title>
        <authorList>
            <consortium name="Lawrence Berkeley National Laboratory"/>
            <person name="Harder C.B."/>
            <person name="Miyauchi S."/>
            <person name="Viragh M."/>
            <person name="Kuo A."/>
            <person name="Thoen E."/>
            <person name="Andreopoulos B."/>
            <person name="Lu D."/>
            <person name="Skrede I."/>
            <person name="Drula E."/>
            <person name="Henrissat B."/>
            <person name="Morin E."/>
            <person name="Kohler A."/>
            <person name="Barry K."/>
            <person name="LaButti K."/>
            <person name="Morin E."/>
            <person name="Salamov A."/>
            <person name="Lipzen A."/>
            <person name="Mereny Z."/>
            <person name="Hegedus B."/>
            <person name="Baldrian P."/>
            <person name="Stursova M."/>
            <person name="Weitz H."/>
            <person name="Taylor A."/>
            <person name="Grigoriev I.V."/>
            <person name="Nagy L.G."/>
            <person name="Martin F."/>
            <person name="Kauserud H."/>
        </authorList>
    </citation>
    <scope>NUCLEOTIDE SEQUENCE</scope>
    <source>
        <strain evidence="2">CBHHK173m</strain>
    </source>
</reference>
<evidence type="ECO:0000313" key="3">
    <source>
        <dbReference type="Proteomes" id="UP001222325"/>
    </source>
</evidence>
<evidence type="ECO:0000259" key="1">
    <source>
        <dbReference type="Pfam" id="PF23865"/>
    </source>
</evidence>
<gene>
    <name evidence="2" type="ORF">B0H15DRAFT_833140</name>
</gene>
<feature type="non-terminal residue" evidence="2">
    <location>
        <position position="559"/>
    </location>
</feature>
<protein>
    <recommendedName>
        <fullName evidence="1">DUF7223 domain-containing protein</fullName>
    </recommendedName>
</protein>
<proteinExistence type="predicted"/>
<dbReference type="AlphaFoldDB" id="A0AAD6U6T9"/>